<dbReference type="GeneID" id="86841753"/>
<gene>
    <name evidence="2" type="ORF">CJ198_02195</name>
    <name evidence="1" type="ORF">HLA91_07715</name>
</gene>
<dbReference type="OrthoDB" id="4802815at2"/>
<reference evidence="1 4" key="2">
    <citation type="submission" date="2020-05" db="EMBL/GenBank/DDBJ databases">
        <title>MicrobeNet Type strains.</title>
        <authorList>
            <person name="Nicholson A.C."/>
        </authorList>
    </citation>
    <scope>NUCLEOTIDE SEQUENCE [LARGE SCALE GENOMIC DNA]</scope>
    <source>
        <strain evidence="1 4">CCUG 46604</strain>
    </source>
</reference>
<dbReference type="EMBL" id="PNFZ01000001">
    <property type="protein sequence ID" value="PMB99361.1"/>
    <property type="molecule type" value="Genomic_DNA"/>
</dbReference>
<dbReference type="AlphaFoldDB" id="A0A2N6PL10"/>
<organism evidence="2 3">
    <name type="scientific">Brevibacterium luteolum</name>
    <dbReference type="NCBI Taxonomy" id="199591"/>
    <lineage>
        <taxon>Bacteria</taxon>
        <taxon>Bacillati</taxon>
        <taxon>Actinomycetota</taxon>
        <taxon>Actinomycetes</taxon>
        <taxon>Micrococcales</taxon>
        <taxon>Brevibacteriaceae</taxon>
        <taxon>Brevibacterium</taxon>
    </lineage>
</organism>
<evidence type="ECO:0000313" key="1">
    <source>
        <dbReference type="EMBL" id="NNG79261.1"/>
    </source>
</evidence>
<keyword evidence="3" id="KW-1185">Reference proteome</keyword>
<dbReference type="EMBL" id="JABEMC010000004">
    <property type="protein sequence ID" value="NNG79261.1"/>
    <property type="molecule type" value="Genomic_DNA"/>
</dbReference>
<name>A0A2N6PL10_9MICO</name>
<dbReference type="Proteomes" id="UP000549517">
    <property type="component" value="Unassembled WGS sequence"/>
</dbReference>
<evidence type="ECO:0000313" key="3">
    <source>
        <dbReference type="Proteomes" id="UP000235703"/>
    </source>
</evidence>
<dbReference type="Proteomes" id="UP000235703">
    <property type="component" value="Unassembled WGS sequence"/>
</dbReference>
<dbReference type="RefSeq" id="WP_102160335.1">
    <property type="nucleotide sequence ID" value="NZ_BAAAKH010000009.1"/>
</dbReference>
<evidence type="ECO:0000313" key="2">
    <source>
        <dbReference type="EMBL" id="PMB99361.1"/>
    </source>
</evidence>
<sequence>MDDLLRLGEPLSYTELMELTFDGLAFRLSATCWAPVGMPVDARLRASSVEAAPLPGLVLSHRSAHWVWWGSGLAPVVAEYTTRVRRRIRAARLPVVVHERDVCPAEEAELAGLALTTPERTLYDLLYELLDADTDEETVRAGAQAVLESVGFDEQIALTRFVAEQYRRPHLVRMRGLLGDIIPHARTLLPIR</sequence>
<proteinExistence type="predicted"/>
<reference evidence="2 3" key="1">
    <citation type="submission" date="2017-09" db="EMBL/GenBank/DDBJ databases">
        <title>Bacterial strain isolated from the female urinary microbiota.</title>
        <authorList>
            <person name="Thomas-White K."/>
            <person name="Kumar N."/>
            <person name="Forster S."/>
            <person name="Putonti C."/>
            <person name="Lawley T."/>
            <person name="Wolfe A.J."/>
        </authorList>
    </citation>
    <scope>NUCLEOTIDE SEQUENCE [LARGE SCALE GENOMIC DNA]</scope>
    <source>
        <strain evidence="2 3">UMB0680</strain>
    </source>
</reference>
<evidence type="ECO:0000313" key="4">
    <source>
        <dbReference type="Proteomes" id="UP000549517"/>
    </source>
</evidence>
<comment type="caution">
    <text evidence="2">The sequence shown here is derived from an EMBL/GenBank/DDBJ whole genome shotgun (WGS) entry which is preliminary data.</text>
</comment>
<protein>
    <recommendedName>
        <fullName evidence="5">AbiEi antitoxin C-terminal domain-containing protein</fullName>
    </recommendedName>
</protein>
<accession>A0A2N6PL10</accession>
<evidence type="ECO:0008006" key="5">
    <source>
        <dbReference type="Google" id="ProtNLM"/>
    </source>
</evidence>